<proteinExistence type="inferred from homology"/>
<dbReference type="Proteomes" id="UP000665020">
    <property type="component" value="Chromosome"/>
</dbReference>
<reference evidence="9" key="1">
    <citation type="submission" date="2019-12" db="EMBL/GenBank/DDBJ databases">
        <authorList>
            <person name="zhang j."/>
            <person name="sun C.M."/>
        </authorList>
    </citation>
    <scope>NUCLEOTIDE SEQUENCE</scope>
    <source>
        <strain evidence="9">NS-1</strain>
    </source>
</reference>
<dbReference type="EC" id="2.1.1.130" evidence="9"/>
<dbReference type="InterPro" id="IPR006364">
    <property type="entry name" value="CobI/CbiL/CobIJ_dom"/>
</dbReference>
<keyword evidence="10" id="KW-1185">Reference proteome</keyword>
<dbReference type="UniPathway" id="UPA00148"/>
<name>A0A8A7KAL4_9FIRM</name>
<dbReference type="CDD" id="cd11645">
    <property type="entry name" value="Precorrin_2_C20_MT"/>
    <property type="match status" value="1"/>
</dbReference>
<keyword evidence="6" id="KW-0949">S-adenosyl-L-methionine</keyword>
<evidence type="ECO:0000256" key="1">
    <source>
        <dbReference type="ARBA" id="ARBA00004953"/>
    </source>
</evidence>
<dbReference type="NCBIfam" id="TIGR01467">
    <property type="entry name" value="cobI_cbiL"/>
    <property type="match status" value="1"/>
</dbReference>
<dbReference type="InterPro" id="IPR012382">
    <property type="entry name" value="CobI/CbiL"/>
</dbReference>
<evidence type="ECO:0000313" key="10">
    <source>
        <dbReference type="Proteomes" id="UP000665020"/>
    </source>
</evidence>
<dbReference type="InterPro" id="IPR014776">
    <property type="entry name" value="4pyrrole_Mease_sub2"/>
</dbReference>
<keyword evidence="4 9" id="KW-0489">Methyltransferase</keyword>
<dbReference type="InterPro" id="IPR035996">
    <property type="entry name" value="4pyrrol_Methylase_sf"/>
</dbReference>
<dbReference type="InterPro" id="IPR000878">
    <property type="entry name" value="4pyrrol_Mease"/>
</dbReference>
<evidence type="ECO:0000313" key="9">
    <source>
        <dbReference type="EMBL" id="QTL98816.1"/>
    </source>
</evidence>
<evidence type="ECO:0000256" key="5">
    <source>
        <dbReference type="ARBA" id="ARBA00022679"/>
    </source>
</evidence>
<dbReference type="PANTHER" id="PTHR43467:SF2">
    <property type="entry name" value="COBALT-PRECORRIN-2 C(20)-METHYLTRANSFERASE"/>
    <property type="match status" value="1"/>
</dbReference>
<keyword evidence="3" id="KW-0169">Cobalamin biosynthesis</keyword>
<accession>A0A8A7KAL4</accession>
<evidence type="ECO:0000256" key="7">
    <source>
        <dbReference type="PIRNR" id="PIRNR036427"/>
    </source>
</evidence>
<dbReference type="SUPFAM" id="SSF53790">
    <property type="entry name" value="Tetrapyrrole methylase"/>
    <property type="match status" value="1"/>
</dbReference>
<dbReference type="InterPro" id="IPR014777">
    <property type="entry name" value="4pyrrole_Mease_sub1"/>
</dbReference>
<dbReference type="PANTHER" id="PTHR43467">
    <property type="entry name" value="COBALT-PRECORRIN-2 C(20)-METHYLTRANSFERASE"/>
    <property type="match status" value="1"/>
</dbReference>
<evidence type="ECO:0000256" key="4">
    <source>
        <dbReference type="ARBA" id="ARBA00022603"/>
    </source>
</evidence>
<gene>
    <name evidence="9" type="primary">cobI</name>
    <name evidence="9" type="ORF">GM661_13010</name>
</gene>
<dbReference type="GO" id="GO:0030788">
    <property type="term" value="F:precorrin-2 C20-methyltransferase activity"/>
    <property type="evidence" value="ECO:0007669"/>
    <property type="project" value="UniProtKB-EC"/>
</dbReference>
<dbReference type="AlphaFoldDB" id="A0A8A7KAL4"/>
<comment type="similarity">
    <text evidence="2 7">Belongs to the precorrin methyltransferase family.</text>
</comment>
<evidence type="ECO:0000259" key="8">
    <source>
        <dbReference type="Pfam" id="PF00590"/>
    </source>
</evidence>
<organism evidence="9 10">
    <name type="scientific">Iocasia fonsfrigidae</name>
    <dbReference type="NCBI Taxonomy" id="2682810"/>
    <lineage>
        <taxon>Bacteria</taxon>
        <taxon>Bacillati</taxon>
        <taxon>Bacillota</taxon>
        <taxon>Clostridia</taxon>
        <taxon>Halanaerobiales</taxon>
        <taxon>Halanaerobiaceae</taxon>
        <taxon>Iocasia</taxon>
    </lineage>
</organism>
<sequence>MIVQGKLYGVGVGPGDPELLTLKAVKVLKQVDYICVPQTGKDKESLAFSIISKEIDCAGRIIKLYFPMTYKQPDLNQAWDKAAIKMSKELKKGKDLAFITIGDPLLYSTYIYILNSLNKLLVNLRVETVPGISSINACTASCNLPLAENDENIALLSKVDENELEDIFNIFDNVVVMKLSRNYQQVYELLERMELKDNAVIISRCGLEREIHIRDLDSLKVDEIEYLSLLISKQGNCL</sequence>
<dbReference type="Gene3D" id="3.30.950.10">
    <property type="entry name" value="Methyltransferase, Cobalt-precorrin-4 Transmethylase, Domain 2"/>
    <property type="match status" value="1"/>
</dbReference>
<dbReference type="EMBL" id="CP046640">
    <property type="protein sequence ID" value="QTL98816.1"/>
    <property type="molecule type" value="Genomic_DNA"/>
</dbReference>
<evidence type="ECO:0000256" key="2">
    <source>
        <dbReference type="ARBA" id="ARBA00005879"/>
    </source>
</evidence>
<feature type="domain" description="Tetrapyrrole methylase" evidence="8">
    <location>
        <begin position="6"/>
        <end position="214"/>
    </location>
</feature>
<dbReference type="GO" id="GO:0032259">
    <property type="term" value="P:methylation"/>
    <property type="evidence" value="ECO:0007669"/>
    <property type="project" value="UniProtKB-KW"/>
</dbReference>
<dbReference type="PIRSF" id="PIRSF036427">
    <property type="entry name" value="Precrrn-2_mtase"/>
    <property type="match status" value="1"/>
</dbReference>
<protein>
    <submittedName>
        <fullName evidence="9">Precorrin-2 C(20)-methyltransferase</fullName>
        <ecNumber evidence="9">2.1.1.130</ecNumber>
    </submittedName>
</protein>
<evidence type="ECO:0000256" key="6">
    <source>
        <dbReference type="ARBA" id="ARBA00022691"/>
    </source>
</evidence>
<dbReference type="KEGG" id="ifn:GM661_13010"/>
<comment type="pathway">
    <text evidence="1">Cofactor biosynthesis; adenosylcobalamin biosynthesis.</text>
</comment>
<keyword evidence="5 9" id="KW-0808">Transferase</keyword>
<dbReference type="GO" id="GO:0009236">
    <property type="term" value="P:cobalamin biosynthetic process"/>
    <property type="evidence" value="ECO:0007669"/>
    <property type="project" value="UniProtKB-UniRule"/>
</dbReference>
<dbReference type="Gene3D" id="3.40.1010.10">
    <property type="entry name" value="Cobalt-precorrin-4 Transmethylase, Domain 1"/>
    <property type="match status" value="1"/>
</dbReference>
<dbReference type="Pfam" id="PF00590">
    <property type="entry name" value="TP_methylase"/>
    <property type="match status" value="1"/>
</dbReference>
<evidence type="ECO:0000256" key="3">
    <source>
        <dbReference type="ARBA" id="ARBA00022573"/>
    </source>
</evidence>